<dbReference type="Pfam" id="PF10648">
    <property type="entry name" value="Gmad2"/>
    <property type="match status" value="1"/>
</dbReference>
<gene>
    <name evidence="7" type="ORF">BHU72_02500</name>
</gene>
<feature type="transmembrane region" description="Helical" evidence="3">
    <location>
        <begin position="104"/>
        <end position="126"/>
    </location>
</feature>
<comment type="similarity">
    <text evidence="1">Belongs to the zinc-associated anti-sigma factor (ZAS) superfamily. Anti-sigma-W factor family.</text>
</comment>
<accession>A0A1E5L6Q4</accession>
<dbReference type="Pfam" id="PF14343">
    <property type="entry name" value="PrcB_C"/>
    <property type="match status" value="1"/>
</dbReference>
<evidence type="ECO:0000313" key="7">
    <source>
        <dbReference type="EMBL" id="OEH85684.1"/>
    </source>
</evidence>
<evidence type="ECO:0000256" key="2">
    <source>
        <dbReference type="ARBA" id="ARBA00024438"/>
    </source>
</evidence>
<dbReference type="OrthoDB" id="2476445at2"/>
<dbReference type="RefSeq" id="WP_069701768.1">
    <property type="nucleotide sequence ID" value="NZ_MJAT01000012.1"/>
</dbReference>
<dbReference type="Proteomes" id="UP000095255">
    <property type="component" value="Unassembled WGS sequence"/>
</dbReference>
<evidence type="ECO:0000256" key="3">
    <source>
        <dbReference type="SAM" id="Phobius"/>
    </source>
</evidence>
<keyword evidence="3" id="KW-1133">Transmembrane helix</keyword>
<proteinExistence type="inferred from homology"/>
<dbReference type="AlphaFoldDB" id="A0A1E5L6Q4"/>
<evidence type="ECO:0000313" key="8">
    <source>
        <dbReference type="Proteomes" id="UP000095255"/>
    </source>
</evidence>
<feature type="domain" description="Bacterial spore germination immunoglobulin-like" evidence="4">
    <location>
        <begin position="326"/>
        <end position="411"/>
    </location>
</feature>
<dbReference type="InterPro" id="IPR041916">
    <property type="entry name" value="Anti_sigma_zinc_sf"/>
</dbReference>
<protein>
    <recommendedName>
        <fullName evidence="2">Anti-sigma-W factor RsiW</fullName>
    </recommendedName>
</protein>
<dbReference type="EMBL" id="MJAT01000012">
    <property type="protein sequence ID" value="OEH85684.1"/>
    <property type="molecule type" value="Genomic_DNA"/>
</dbReference>
<dbReference type="InterPro" id="IPR018911">
    <property type="entry name" value="Gmad2_Ig-like_dom"/>
</dbReference>
<keyword evidence="3" id="KW-0812">Transmembrane</keyword>
<comment type="caution">
    <text evidence="7">The sequence shown here is derived from an EMBL/GenBank/DDBJ whole genome shotgun (WGS) entry which is preliminary data.</text>
</comment>
<dbReference type="InterPro" id="IPR025748">
    <property type="entry name" value="PrcB_C_dom"/>
</dbReference>
<feature type="domain" description="PrcB C-terminal" evidence="6">
    <location>
        <begin position="229"/>
        <end position="285"/>
    </location>
</feature>
<evidence type="ECO:0000259" key="4">
    <source>
        <dbReference type="Pfam" id="PF10648"/>
    </source>
</evidence>
<organism evidence="7 8">
    <name type="scientific">Desulfuribacillus stibiiarsenatis</name>
    <dbReference type="NCBI Taxonomy" id="1390249"/>
    <lineage>
        <taxon>Bacteria</taxon>
        <taxon>Bacillati</taxon>
        <taxon>Bacillota</taxon>
        <taxon>Desulfuribacillia</taxon>
        <taxon>Desulfuribacillales</taxon>
        <taxon>Desulfuribacillaceae</taxon>
        <taxon>Desulfuribacillus</taxon>
    </lineage>
</organism>
<sequence length="521" mass="59067">MHCEKYEVNIQRYLDNDLTEAEIAELLQHLEECPACKQEYDEFQKLHQQLLELPQVTMEDSCIDDILSRIDSGEIIQQNKQMEEKPSTEDVVKQRPLFNRYKQYLAPVAIAASILIAILISNGSFLNGDPYAGEAPRVMEDLELSMEAIPSPADPANEFTNDGRDARNFSLSIAEEQSHMKKFGVDRSLLKDMMFKTEDINRAPRVIQTWVESSKDIFAGQSYALNGKTYIFVSLGKKTTSGFAVNIDKVYVLEDALYIFTKIKEPRFNEVVTETTSYPTALVVVDGEYQNVNFNDWQGAEIEVWIPEIYGIESISEFQQSSSELIKVASPQANATLKDSIMIQGIARTFDATVYYRVITEKQEELASGSFFATKGIPDWGYFEQEIFFELPQNLASQAYVELYELSLRDGGKLGTVTIPVKLENTEDRQAIQQKHWVSYLVKAIDSGKQRIQVEQLSVDARDIKAPNMIDMKNIPIIRDISTDKVNTAVKHAAFADIQLNTEIGALFTPEGKLIQIYIFD</sequence>
<name>A0A1E5L6Q4_9FIRM</name>
<evidence type="ECO:0000259" key="6">
    <source>
        <dbReference type="Pfam" id="PF14343"/>
    </source>
</evidence>
<dbReference type="Gene3D" id="1.10.10.1320">
    <property type="entry name" value="Anti-sigma factor, zinc-finger domain"/>
    <property type="match status" value="1"/>
</dbReference>
<feature type="domain" description="Putative zinc-finger" evidence="5">
    <location>
        <begin position="3"/>
        <end position="36"/>
    </location>
</feature>
<dbReference type="STRING" id="1390249.BHU72_02500"/>
<keyword evidence="8" id="KW-1185">Reference proteome</keyword>
<dbReference type="InterPro" id="IPR027383">
    <property type="entry name" value="Znf_put"/>
</dbReference>
<dbReference type="Pfam" id="PF13490">
    <property type="entry name" value="zf-HC2"/>
    <property type="match status" value="1"/>
</dbReference>
<evidence type="ECO:0000259" key="5">
    <source>
        <dbReference type="Pfam" id="PF13490"/>
    </source>
</evidence>
<reference evidence="7 8" key="1">
    <citation type="submission" date="2016-09" db="EMBL/GenBank/DDBJ databases">
        <title>Desulfuribacillus arsenicus sp. nov., an obligately anaerobic, dissimilatory arsenic- and antimonate-reducing bacterium isolated from anoxic sediments.</title>
        <authorList>
            <person name="Abin C.A."/>
            <person name="Hollibaugh J.T."/>
        </authorList>
    </citation>
    <scope>NUCLEOTIDE SEQUENCE [LARGE SCALE GENOMIC DNA]</scope>
    <source>
        <strain evidence="7 8">MLFW-2</strain>
    </source>
</reference>
<keyword evidence="3" id="KW-0472">Membrane</keyword>
<evidence type="ECO:0000256" key="1">
    <source>
        <dbReference type="ARBA" id="ARBA00024353"/>
    </source>
</evidence>